<gene>
    <name evidence="7" type="ORF">CTM71_01425</name>
</gene>
<comment type="cofactor">
    <cofactor evidence="1">
        <name>[4Fe-4S] cluster</name>
        <dbReference type="ChEBI" id="CHEBI:49883"/>
    </cofactor>
</comment>
<dbReference type="Pfam" id="PF02310">
    <property type="entry name" value="B12-binding"/>
    <property type="match status" value="1"/>
</dbReference>
<dbReference type="InterPro" id="IPR006158">
    <property type="entry name" value="Cobalamin-bd"/>
</dbReference>
<dbReference type="InterPro" id="IPR006638">
    <property type="entry name" value="Elp3/MiaA/NifB-like_rSAM"/>
</dbReference>
<evidence type="ECO:0000313" key="7">
    <source>
        <dbReference type="EMBL" id="PIM79201.1"/>
    </source>
</evidence>
<dbReference type="InterPro" id="IPR051198">
    <property type="entry name" value="BchE-like"/>
</dbReference>
<keyword evidence="5" id="KW-0411">Iron-sulfur</keyword>
<evidence type="ECO:0000313" key="8">
    <source>
        <dbReference type="Proteomes" id="UP000229011"/>
    </source>
</evidence>
<keyword evidence="4" id="KW-0408">Iron</keyword>
<evidence type="ECO:0000256" key="2">
    <source>
        <dbReference type="ARBA" id="ARBA00022691"/>
    </source>
</evidence>
<dbReference type="SMART" id="SM00729">
    <property type="entry name" value="Elp3"/>
    <property type="match status" value="1"/>
</dbReference>
<dbReference type="PROSITE" id="PS51918">
    <property type="entry name" value="RADICAL_SAM"/>
    <property type="match status" value="1"/>
</dbReference>
<dbReference type="InterPro" id="IPR058240">
    <property type="entry name" value="rSAM_sf"/>
</dbReference>
<evidence type="ECO:0000256" key="4">
    <source>
        <dbReference type="ARBA" id="ARBA00023004"/>
    </source>
</evidence>
<proteinExistence type="predicted"/>
<dbReference type="Proteomes" id="UP000229011">
    <property type="component" value="Unassembled WGS sequence"/>
</dbReference>
<dbReference type="SFLD" id="SFLDG01082">
    <property type="entry name" value="B12-binding_domain_containing"/>
    <property type="match status" value="1"/>
</dbReference>
<dbReference type="SFLD" id="SFLDS00029">
    <property type="entry name" value="Radical_SAM"/>
    <property type="match status" value="1"/>
</dbReference>
<dbReference type="EMBL" id="PEQY01000001">
    <property type="protein sequence ID" value="PIM79201.1"/>
    <property type="molecule type" value="Genomic_DNA"/>
</dbReference>
<protein>
    <recommendedName>
        <fullName evidence="6">Radical SAM core domain-containing protein</fullName>
    </recommendedName>
</protein>
<sequence>MKKFILLNSPIFEEGSNENEEYLPPLGLGYIATYLGKEKIDVEIIDCVKERISKEEVIKFINNSSFHYISANIFTPNYEIVKKIIESITIECEIFIGGQVVKSIFQDILKWNVKNKMNIIIGEGELIIPQLVLGKCEQEPEIMENNKFVYRVNKDSKYYPKDISKIFLNRDYLKEEVIINHYSEKEVSIITSRGCIYDCAFCGGASSLNKDSNPRIRTKESIIQEIKEIVSRYPDVKSIRILDDLFLRNKESIDTVKEIFSNFPELSWRGMAHVNILKNSFSKIEDLKKSRCKELFIGIESGSNKIRKKIKKKGTIKDILEVSSKILEVGIDLKGYFIYGFSEETEEDFKMTFELAKGIKEISLKTLGKFRTSVFQFRPYHGTQLYDEIIKIRGSIPECKINNSLNSNKEEEGRTQFNLTSGNYSKVSDEKLEEYILKTQKLTKE</sequence>
<keyword evidence="3" id="KW-0479">Metal-binding</keyword>
<dbReference type="GO" id="GO:0003824">
    <property type="term" value="F:catalytic activity"/>
    <property type="evidence" value="ECO:0007669"/>
    <property type="project" value="InterPro"/>
</dbReference>
<dbReference type="InterPro" id="IPR023404">
    <property type="entry name" value="rSAM_horseshoe"/>
</dbReference>
<evidence type="ECO:0000256" key="3">
    <source>
        <dbReference type="ARBA" id="ARBA00022723"/>
    </source>
</evidence>
<dbReference type="GO" id="GO:0046872">
    <property type="term" value="F:metal ion binding"/>
    <property type="evidence" value="ECO:0007669"/>
    <property type="project" value="UniProtKB-KW"/>
</dbReference>
<dbReference type="GO" id="GO:0051536">
    <property type="term" value="F:iron-sulfur cluster binding"/>
    <property type="evidence" value="ECO:0007669"/>
    <property type="project" value="UniProtKB-KW"/>
</dbReference>
<dbReference type="Pfam" id="PF04055">
    <property type="entry name" value="Radical_SAM"/>
    <property type="match status" value="1"/>
</dbReference>
<dbReference type="Gene3D" id="3.80.30.20">
    <property type="entry name" value="tm_1862 like domain"/>
    <property type="match status" value="1"/>
</dbReference>
<accession>A0A2G9EET1</accession>
<dbReference type="InterPro" id="IPR007197">
    <property type="entry name" value="rSAM"/>
</dbReference>
<feature type="domain" description="Radical SAM core" evidence="6">
    <location>
        <begin position="181"/>
        <end position="414"/>
    </location>
</feature>
<dbReference type="SUPFAM" id="SSF102114">
    <property type="entry name" value="Radical SAM enzymes"/>
    <property type="match status" value="1"/>
</dbReference>
<evidence type="ECO:0000256" key="1">
    <source>
        <dbReference type="ARBA" id="ARBA00001966"/>
    </source>
</evidence>
<evidence type="ECO:0000259" key="6">
    <source>
        <dbReference type="PROSITE" id="PS51918"/>
    </source>
</evidence>
<comment type="caution">
    <text evidence="7">The sequence shown here is derived from an EMBL/GenBank/DDBJ whole genome shotgun (WGS) entry which is preliminary data.</text>
</comment>
<dbReference type="Gene3D" id="3.40.50.280">
    <property type="entry name" value="Cobalamin-binding domain"/>
    <property type="match status" value="1"/>
</dbReference>
<dbReference type="AlphaFoldDB" id="A0A2G9EET1"/>
<dbReference type="RefSeq" id="WP_099957970.1">
    <property type="nucleotide sequence ID" value="NZ_PEQY01000001.1"/>
</dbReference>
<reference evidence="7 8" key="1">
    <citation type="submission" date="2017-11" db="EMBL/GenBank/DDBJ databases">
        <title>Genome sequencing of Fusobacterium periodonticum KCOM 1259.</title>
        <authorList>
            <person name="Kook J.-K."/>
            <person name="Park S.-N."/>
            <person name="Lim Y.K."/>
        </authorList>
    </citation>
    <scope>NUCLEOTIDE SEQUENCE [LARGE SCALE GENOMIC DNA]</scope>
    <source>
        <strain evidence="7 8">KCOM 1259</strain>
    </source>
</reference>
<dbReference type="PANTHER" id="PTHR43409">
    <property type="entry name" value="ANAEROBIC MAGNESIUM-PROTOPORPHYRIN IX MONOMETHYL ESTER CYCLASE-RELATED"/>
    <property type="match status" value="1"/>
</dbReference>
<dbReference type="GeneID" id="93327132"/>
<organism evidence="7 8">
    <name type="scientific">Fusobacterium pseudoperiodonticum</name>
    <dbReference type="NCBI Taxonomy" id="2663009"/>
    <lineage>
        <taxon>Bacteria</taxon>
        <taxon>Fusobacteriati</taxon>
        <taxon>Fusobacteriota</taxon>
        <taxon>Fusobacteriia</taxon>
        <taxon>Fusobacteriales</taxon>
        <taxon>Fusobacteriaceae</taxon>
        <taxon>Fusobacterium</taxon>
    </lineage>
</organism>
<dbReference type="GO" id="GO:0031419">
    <property type="term" value="F:cobalamin binding"/>
    <property type="evidence" value="ECO:0007669"/>
    <property type="project" value="InterPro"/>
</dbReference>
<name>A0A2G9EET1_9FUSO</name>
<evidence type="ECO:0000256" key="5">
    <source>
        <dbReference type="ARBA" id="ARBA00023014"/>
    </source>
</evidence>
<keyword evidence="2" id="KW-0949">S-adenosyl-L-methionine</keyword>